<dbReference type="SUPFAM" id="SSF50998">
    <property type="entry name" value="Quinoprotein alcohol dehydrogenase-like"/>
    <property type="match status" value="1"/>
</dbReference>
<keyword evidence="3" id="KW-1029">Fimbrium biogenesis</keyword>
<evidence type="ECO:0000256" key="6">
    <source>
        <dbReference type="ARBA" id="ARBA00023263"/>
    </source>
</evidence>
<evidence type="ECO:0000259" key="8">
    <source>
        <dbReference type="Pfam" id="PF05567"/>
    </source>
</evidence>
<sequence length="1059" mass="114134">MSAMRILPGLMAWPVVMALMLTGLWGRAALADDIDVIKARLQKDDVGTQPQVLIIFDNSGSMADTPAGENPDNCYYRSGCRSKMAIARDVVKRLIDENADLNFGLAVFNNNGNASVRSECIGYGWGGAPIYSARINAPECWRENGGDNGGRIVHALPADKKQGAGSRLELKGRIDSLRPETSTPLCETLFEVYRYFTGGRIEYGYLGGSGSPRRDYTAEAGNRYRSPLKACQSVYVIYMTDGEPQWDLSANEAIRQLTGQECSRKTYPWAPPYTGYEAYPAESCLPVLTHYMQTHDLAPELPGDQHAYTYTIGFATDQALLQDAASPLLDADGRDTGRKGYFTVDDTSGLSSAFEAIVGNIRQQQTLNRVRIFASDFNQLRNLDAAYVPVFQPRLNAPWSGNLKKYAYGEGDTLAARERWAGIDTTPDEVERGGAGALLAGRDDRLLYSDIGMPAGLRALREGMAEPSGAVFGNSAQQLLAQQRLGLAAVTRWLRTGTIEGRPALTRVWPLGDIIHSRPLAFNRGCATPATGCRHDRITLYVGSNDGLLHAFDAETGSEEWAFWPGEVADAPVFRLFNDNAVYRARRAGDTTGGGSVIVEEGSQATNYGIDGSPTLLAFDGDGNGHVGDKGDQAILAFGFRRGGYGYYGLNVLDPARPQWAWRISTAADEFRWLGQSWSTPQPAVIAAEHSGGRRVFIFGGGYDRRKDNIDDPATGGTLGAGEIAGDERGAGLYVVDAATGALIGAFEQHLEQPALQDSVPGDVTLADLDRDGLTDGAFFADTGGNVWFADLAAADPERWRLVRIARLGRHDATPVDRRFFGAPDLIRTRLGDVDFDFLVVASGDRAHLRHQTGDDALFVLNVTPVTAGGGRTVLQWPLGSADLLPAEEASGHSLLNLPTALLRSRETLQAAATGLTTAFGGWRLPLGAKRKALSESRTVMGVTFMTAYEADDAGTCTPLGGRSVLYGLTLPVLEQSRPADGGYAYVQRAGGRVASAEIGSTLMDELSLHVGNSRIALSGVDPQVMAGLLSELNAMTQPQPQPPLMPTWWDERAPGGVE</sequence>
<dbReference type="InterPro" id="IPR008707">
    <property type="entry name" value="B-propeller_PilY1"/>
</dbReference>
<dbReference type="GO" id="GO:0009289">
    <property type="term" value="C:pilus"/>
    <property type="evidence" value="ECO:0007669"/>
    <property type="project" value="UniProtKB-SubCell"/>
</dbReference>
<evidence type="ECO:0000256" key="7">
    <source>
        <dbReference type="SAM" id="MobiDB-lite"/>
    </source>
</evidence>
<dbReference type="Proteomes" id="UP000281975">
    <property type="component" value="Unassembled WGS sequence"/>
</dbReference>
<name>A0A420WTQ2_9GAMM</name>
<organism evidence="9 10">
    <name type="scientific">Kushneria sinocarnis</name>
    <dbReference type="NCBI Taxonomy" id="595502"/>
    <lineage>
        <taxon>Bacteria</taxon>
        <taxon>Pseudomonadati</taxon>
        <taxon>Pseudomonadota</taxon>
        <taxon>Gammaproteobacteria</taxon>
        <taxon>Oceanospirillales</taxon>
        <taxon>Halomonadaceae</taxon>
        <taxon>Kushneria</taxon>
    </lineage>
</organism>
<reference evidence="9 10" key="1">
    <citation type="submission" date="2018-10" db="EMBL/GenBank/DDBJ databases">
        <title>Genomic Encyclopedia of Type Strains, Phase IV (KMG-IV): sequencing the most valuable type-strain genomes for metagenomic binning, comparative biology and taxonomic classification.</title>
        <authorList>
            <person name="Goeker M."/>
        </authorList>
    </citation>
    <scope>NUCLEOTIDE SEQUENCE [LARGE SCALE GENOMIC DNA]</scope>
    <source>
        <strain evidence="9 10">DSM 23229</strain>
    </source>
</reference>
<evidence type="ECO:0000256" key="2">
    <source>
        <dbReference type="ARBA" id="ARBA00008387"/>
    </source>
</evidence>
<dbReference type="RefSeq" id="WP_121173924.1">
    <property type="nucleotide sequence ID" value="NZ_RBIN01000010.1"/>
</dbReference>
<feature type="domain" description="PilY1 beta-propeller" evidence="8">
    <location>
        <begin position="537"/>
        <end position="795"/>
    </location>
</feature>
<evidence type="ECO:0000256" key="3">
    <source>
        <dbReference type="ARBA" id="ARBA00022558"/>
    </source>
</evidence>
<evidence type="ECO:0000313" key="10">
    <source>
        <dbReference type="Proteomes" id="UP000281975"/>
    </source>
</evidence>
<dbReference type="Gene3D" id="2.40.10.480">
    <property type="match status" value="1"/>
</dbReference>
<keyword evidence="10" id="KW-1185">Reference proteome</keyword>
<feature type="region of interest" description="Disordered" evidence="7">
    <location>
        <begin position="1038"/>
        <end position="1059"/>
    </location>
</feature>
<comment type="caution">
    <text evidence="9">The sequence shown here is derived from an EMBL/GenBank/DDBJ whole genome shotgun (WGS) entry which is preliminary data.</text>
</comment>
<dbReference type="Gene3D" id="3.40.50.410">
    <property type="entry name" value="von Willebrand factor, type A domain"/>
    <property type="match status" value="1"/>
</dbReference>
<keyword evidence="5" id="KW-0106">Calcium</keyword>
<dbReference type="GO" id="GO:0046872">
    <property type="term" value="F:metal ion binding"/>
    <property type="evidence" value="ECO:0007669"/>
    <property type="project" value="UniProtKB-KW"/>
</dbReference>
<proteinExistence type="inferred from homology"/>
<dbReference type="AlphaFoldDB" id="A0A420WTQ2"/>
<protein>
    <submittedName>
        <fullName evidence="9">PilC-like protein with beta-propeller domain</fullName>
    </submittedName>
</protein>
<evidence type="ECO:0000313" key="9">
    <source>
        <dbReference type="EMBL" id="RKQ95841.1"/>
    </source>
</evidence>
<comment type="similarity">
    <text evidence="2">Belongs to the PilY1 family.</text>
</comment>
<keyword evidence="4" id="KW-0479">Metal-binding</keyword>
<dbReference type="OrthoDB" id="7156875at2"/>
<dbReference type="Pfam" id="PF05567">
    <property type="entry name" value="T4P_PilY1"/>
    <property type="match status" value="1"/>
</dbReference>
<dbReference type="InterPro" id="IPR011047">
    <property type="entry name" value="Quinoprotein_ADH-like_sf"/>
</dbReference>
<evidence type="ECO:0000256" key="1">
    <source>
        <dbReference type="ARBA" id="ARBA00004561"/>
    </source>
</evidence>
<dbReference type="SUPFAM" id="SSF53300">
    <property type="entry name" value="vWA-like"/>
    <property type="match status" value="1"/>
</dbReference>
<evidence type="ECO:0000256" key="4">
    <source>
        <dbReference type="ARBA" id="ARBA00022723"/>
    </source>
</evidence>
<keyword evidence="6" id="KW-0281">Fimbrium</keyword>
<evidence type="ECO:0000256" key="5">
    <source>
        <dbReference type="ARBA" id="ARBA00022837"/>
    </source>
</evidence>
<dbReference type="EMBL" id="RBIN01000010">
    <property type="protein sequence ID" value="RKQ95841.1"/>
    <property type="molecule type" value="Genomic_DNA"/>
</dbReference>
<feature type="compositionally biased region" description="Basic and acidic residues" evidence="7">
    <location>
        <begin position="1050"/>
        <end position="1059"/>
    </location>
</feature>
<dbReference type="InterPro" id="IPR036465">
    <property type="entry name" value="vWFA_dom_sf"/>
</dbReference>
<accession>A0A420WTQ2</accession>
<comment type="subcellular location">
    <subcellularLocation>
        <location evidence="1">Fimbrium</location>
    </subcellularLocation>
</comment>
<gene>
    <name evidence="9" type="ORF">C7446_3026</name>
</gene>